<reference evidence="6" key="2">
    <citation type="journal article" date="2017" name="Genome Announc.">
        <title>Draft genome sequence of Paludibacter jiangxiensis NM7(T), a propionate-producing fermentative bacterium.</title>
        <authorList>
            <person name="Qiu Y.-L."/>
            <person name="Tourlousse D.M."/>
            <person name="Matsuura N."/>
            <person name="Ohashi A."/>
            <person name="Sekiguchi Y."/>
        </authorList>
    </citation>
    <scope>NUCLEOTIDE SEQUENCE [LARGE SCALE GENOMIC DNA]</scope>
    <source>
        <strain evidence="6">NM7</strain>
    </source>
</reference>
<evidence type="ECO:0000259" key="4">
    <source>
        <dbReference type="Pfam" id="PF18310"/>
    </source>
</evidence>
<proteinExistence type="predicted"/>
<dbReference type="AlphaFoldDB" id="A0A170YY32"/>
<dbReference type="Proteomes" id="UP000076586">
    <property type="component" value="Unassembled WGS sequence"/>
</dbReference>
<dbReference type="Pfam" id="PF16586">
    <property type="entry name" value="DUF5060"/>
    <property type="match status" value="1"/>
</dbReference>
<dbReference type="Pfam" id="PF18310">
    <property type="entry name" value="DUF5605"/>
    <property type="match status" value="1"/>
</dbReference>
<dbReference type="SUPFAM" id="SSF51445">
    <property type="entry name" value="(Trans)glycosidases"/>
    <property type="match status" value="1"/>
</dbReference>
<dbReference type="PANTHER" id="PTHR37836:SF2">
    <property type="entry name" value="DUF4038 DOMAIN-CONTAINING PROTEIN"/>
    <property type="match status" value="1"/>
</dbReference>
<feature type="signal peptide" evidence="1">
    <location>
        <begin position="1"/>
        <end position="19"/>
    </location>
</feature>
<dbReference type="Gene3D" id="2.60.40.10">
    <property type="entry name" value="Immunoglobulins"/>
    <property type="match status" value="1"/>
</dbReference>
<evidence type="ECO:0000256" key="1">
    <source>
        <dbReference type="SAM" id="SignalP"/>
    </source>
</evidence>
<evidence type="ECO:0000313" key="5">
    <source>
        <dbReference type="EMBL" id="GAT62172.1"/>
    </source>
</evidence>
<dbReference type="STRING" id="681398.PJIAN_1764"/>
<evidence type="ECO:0000313" key="6">
    <source>
        <dbReference type="Proteomes" id="UP000076586"/>
    </source>
</evidence>
<organism evidence="5 6">
    <name type="scientific">Paludibacter jiangxiensis</name>
    <dbReference type="NCBI Taxonomy" id="681398"/>
    <lineage>
        <taxon>Bacteria</taxon>
        <taxon>Pseudomonadati</taxon>
        <taxon>Bacteroidota</taxon>
        <taxon>Bacteroidia</taxon>
        <taxon>Bacteroidales</taxon>
        <taxon>Paludibacteraceae</taxon>
        <taxon>Paludibacter</taxon>
    </lineage>
</organism>
<dbReference type="InterPro" id="IPR032260">
    <property type="entry name" value="DUF5060"/>
</dbReference>
<protein>
    <recommendedName>
        <fullName evidence="7">DUF5060 domain-containing protein</fullName>
    </recommendedName>
</protein>
<feature type="domain" description="DUF5605" evidence="4">
    <location>
        <begin position="430"/>
        <end position="502"/>
    </location>
</feature>
<dbReference type="OrthoDB" id="59486at2"/>
<feature type="domain" description="Apiosidase-like catalytic" evidence="2">
    <location>
        <begin position="120"/>
        <end position="417"/>
    </location>
</feature>
<dbReference type="Pfam" id="PF13204">
    <property type="entry name" value="Apiosidase"/>
    <property type="match status" value="1"/>
</dbReference>
<feature type="chain" id="PRO_5007904930" description="DUF5060 domain-containing protein" evidence="1">
    <location>
        <begin position="20"/>
        <end position="506"/>
    </location>
</feature>
<dbReference type="InterPro" id="IPR025277">
    <property type="entry name" value="Apiosidase-like_cat_dom"/>
</dbReference>
<dbReference type="EMBL" id="BDCR01000001">
    <property type="protein sequence ID" value="GAT62172.1"/>
    <property type="molecule type" value="Genomic_DNA"/>
</dbReference>
<dbReference type="Gene3D" id="3.20.20.80">
    <property type="entry name" value="Glycosidases"/>
    <property type="match status" value="1"/>
</dbReference>
<evidence type="ECO:0008006" key="7">
    <source>
        <dbReference type="Google" id="ProtNLM"/>
    </source>
</evidence>
<feature type="domain" description="DUF5060" evidence="3">
    <location>
        <begin position="22"/>
        <end position="89"/>
    </location>
</feature>
<accession>A0A170YY32</accession>
<keyword evidence="6" id="KW-1185">Reference proteome</keyword>
<gene>
    <name evidence="5" type="ORF">PJIAN_1764</name>
</gene>
<dbReference type="InterPro" id="IPR041239">
    <property type="entry name" value="DUF5605"/>
</dbReference>
<dbReference type="PANTHER" id="PTHR37836">
    <property type="entry name" value="LMO1036 PROTEIN"/>
    <property type="match status" value="1"/>
</dbReference>
<dbReference type="RefSeq" id="WP_068702149.1">
    <property type="nucleotide sequence ID" value="NZ_BDCR01000001.1"/>
</dbReference>
<evidence type="ECO:0000259" key="3">
    <source>
        <dbReference type="Pfam" id="PF16586"/>
    </source>
</evidence>
<comment type="caution">
    <text evidence="5">The sequence shown here is derived from an EMBL/GenBank/DDBJ whole genome shotgun (WGS) entry which is preliminary data.</text>
</comment>
<sequence>MKIKTVLFLSFLCIGSVFGQTTIEKWKIFEVKLNGPTNGNPFTDIRLQGKFIQNNDTVTVSGFYDGAGIYKIRFMPQKEGKWSYITASNSKKLDKKKGNFLCTAALKGNFGPVVVADTFHFAYANGKPYYPFGTTCYAWVHQGDSLAEVTLKTLSKGYFNKMRMCIFPKDYDWNKKEPFLYPFEGKPLTDWDYTKFNPAYFRNIEKRIAQLDSLGIEADLIVFHPYDRWGFKKMDRKTDDRYINYIIARFAAYKNVWWSMANEYDFMAEKKKEDWDHYIQLFAANDPYNHLRSIHHGSVMYDHTNPLLTHASIQNEDTYRAKELRNKFKKPIIYDECRYEGNINWSWGNLTAEEMVNKFWRGVTNGGYVGHGETYLTENPVQFGYKSDAEMWWSKGGVLRGKSQERIKFLKTIIESAPGYLTPVVNYEYWMPYSAVAYKDEYFLNYYNMDQPRSQIVNLPKNAQYKVEIINGWDMTITPVEGEYSGKTLIQLPQKPFTAIRCTKEK</sequence>
<dbReference type="InterPro" id="IPR013783">
    <property type="entry name" value="Ig-like_fold"/>
</dbReference>
<name>A0A170YY32_9BACT</name>
<evidence type="ECO:0000259" key="2">
    <source>
        <dbReference type="Pfam" id="PF13204"/>
    </source>
</evidence>
<dbReference type="InterPro" id="IPR017853">
    <property type="entry name" value="GH"/>
</dbReference>
<keyword evidence="1" id="KW-0732">Signal</keyword>
<dbReference type="Gene3D" id="2.60.40.3950">
    <property type="match status" value="1"/>
</dbReference>
<reference evidence="6" key="1">
    <citation type="submission" date="2016-04" db="EMBL/GenBank/DDBJ databases">
        <title>Draft genome sequence of Paludibacter jiangxiensis strain NM7.</title>
        <authorList>
            <person name="Qiu Y."/>
            <person name="Matsuura N."/>
            <person name="Ohashi A."/>
            <person name="Tourlousse M.D."/>
            <person name="Sekiguchi Y."/>
        </authorList>
    </citation>
    <scope>NUCLEOTIDE SEQUENCE [LARGE SCALE GENOMIC DNA]</scope>
    <source>
        <strain evidence="6">NM7</strain>
    </source>
</reference>